<keyword evidence="2 4" id="KW-0862">Zinc</keyword>
<feature type="domain" description="HP" evidence="7">
    <location>
        <begin position="855"/>
        <end position="920"/>
    </location>
</feature>
<keyword evidence="3 4" id="KW-0440">LIM domain</keyword>
<dbReference type="GO" id="GO:0015629">
    <property type="term" value="C:actin cytoskeleton"/>
    <property type="evidence" value="ECO:0007669"/>
    <property type="project" value="TreeGrafter"/>
</dbReference>
<feature type="domain" description="LIM zinc-binding" evidence="6">
    <location>
        <begin position="64"/>
        <end position="123"/>
    </location>
</feature>
<dbReference type="SUPFAM" id="SSF57716">
    <property type="entry name" value="Glucocorticoid receptor-like (DNA-binding domain)"/>
    <property type="match status" value="1"/>
</dbReference>
<dbReference type="InterPro" id="IPR003128">
    <property type="entry name" value="Villin_headpiece"/>
</dbReference>
<dbReference type="GO" id="GO:0007010">
    <property type="term" value="P:cytoskeleton organization"/>
    <property type="evidence" value="ECO:0007669"/>
    <property type="project" value="InterPro"/>
</dbReference>
<dbReference type="EMBL" id="GEEE01018142">
    <property type="protein sequence ID" value="JAP45083.1"/>
    <property type="molecule type" value="Transcribed_RNA"/>
</dbReference>
<keyword evidence="1 4" id="KW-0479">Metal-binding</keyword>
<dbReference type="PROSITE" id="PS51089">
    <property type="entry name" value="HP"/>
    <property type="match status" value="1"/>
</dbReference>
<gene>
    <name evidence="8" type="ORF">TR92361</name>
</gene>
<reference evidence="8" key="1">
    <citation type="submission" date="2016-01" db="EMBL/GenBank/DDBJ databases">
        <title>Reference transcriptome for the parasite Schistocephalus solidus: insights into the molecular evolution of parasitism.</title>
        <authorList>
            <person name="Hebert F.O."/>
            <person name="Grambauer S."/>
            <person name="Barber I."/>
            <person name="Landry C.R."/>
            <person name="Aubin-Horth N."/>
        </authorList>
    </citation>
    <scope>NUCLEOTIDE SEQUENCE</scope>
</reference>
<dbReference type="GO" id="GO:0051015">
    <property type="term" value="F:actin filament binding"/>
    <property type="evidence" value="ECO:0007669"/>
    <property type="project" value="TreeGrafter"/>
</dbReference>
<evidence type="ECO:0000256" key="5">
    <source>
        <dbReference type="SAM" id="MobiDB-lite"/>
    </source>
</evidence>
<dbReference type="AlphaFoldDB" id="A0A0X3P0B2"/>
<feature type="region of interest" description="Disordered" evidence="5">
    <location>
        <begin position="669"/>
        <end position="747"/>
    </location>
</feature>
<feature type="region of interest" description="Disordered" evidence="5">
    <location>
        <begin position="380"/>
        <end position="437"/>
    </location>
</feature>
<feature type="compositionally biased region" description="Polar residues" evidence="5">
    <location>
        <begin position="528"/>
        <end position="547"/>
    </location>
</feature>
<dbReference type="SMART" id="SM00132">
    <property type="entry name" value="LIM"/>
    <property type="match status" value="2"/>
</dbReference>
<dbReference type="InterPro" id="IPR051618">
    <property type="entry name" value="Actin-binding_LIM"/>
</dbReference>
<dbReference type="PROSITE" id="PS50023">
    <property type="entry name" value="LIM_DOMAIN_2"/>
    <property type="match status" value="2"/>
</dbReference>
<feature type="region of interest" description="Disordered" evidence="5">
    <location>
        <begin position="593"/>
        <end position="645"/>
    </location>
</feature>
<dbReference type="InterPro" id="IPR001781">
    <property type="entry name" value="Znf_LIM"/>
</dbReference>
<dbReference type="Gene3D" id="1.10.950.10">
    <property type="entry name" value="Villin headpiece domain"/>
    <property type="match status" value="1"/>
</dbReference>
<dbReference type="SMART" id="SM00153">
    <property type="entry name" value="VHP"/>
    <property type="match status" value="1"/>
</dbReference>
<evidence type="ECO:0000256" key="1">
    <source>
        <dbReference type="ARBA" id="ARBA00022723"/>
    </source>
</evidence>
<dbReference type="PANTHER" id="PTHR24213">
    <property type="entry name" value="ACTIN-BINDING LIM PROTEIN"/>
    <property type="match status" value="1"/>
</dbReference>
<proteinExistence type="predicted"/>
<dbReference type="Pfam" id="PF02209">
    <property type="entry name" value="VHP"/>
    <property type="match status" value="1"/>
</dbReference>
<evidence type="ECO:0000259" key="6">
    <source>
        <dbReference type="PROSITE" id="PS50023"/>
    </source>
</evidence>
<dbReference type="GO" id="GO:0046872">
    <property type="term" value="F:metal ion binding"/>
    <property type="evidence" value="ECO:0007669"/>
    <property type="project" value="UniProtKB-KW"/>
</dbReference>
<dbReference type="Pfam" id="PF00412">
    <property type="entry name" value="LIM"/>
    <property type="match status" value="2"/>
</dbReference>
<feature type="compositionally biased region" description="Low complexity" evidence="5">
    <location>
        <begin position="308"/>
        <end position="319"/>
    </location>
</feature>
<name>A0A0X3P0B2_SCHSO</name>
<evidence type="ECO:0000256" key="4">
    <source>
        <dbReference type="PROSITE-ProRule" id="PRU00125"/>
    </source>
</evidence>
<feature type="region of interest" description="Disordered" evidence="5">
    <location>
        <begin position="308"/>
        <end position="365"/>
    </location>
</feature>
<evidence type="ECO:0000259" key="7">
    <source>
        <dbReference type="PROSITE" id="PS51089"/>
    </source>
</evidence>
<dbReference type="PROSITE" id="PS00478">
    <property type="entry name" value="LIM_DOMAIN_1"/>
    <property type="match status" value="1"/>
</dbReference>
<evidence type="ECO:0008006" key="9">
    <source>
        <dbReference type="Google" id="ProtNLM"/>
    </source>
</evidence>
<feature type="compositionally biased region" description="Low complexity" evidence="5">
    <location>
        <begin position="714"/>
        <end position="727"/>
    </location>
</feature>
<feature type="compositionally biased region" description="Polar residues" evidence="5">
    <location>
        <begin position="669"/>
        <end position="679"/>
    </location>
</feature>
<sequence length="920" mass="100467">MGKINCLVCHRRCRGTVLKIDQEHVHKGCFKCSKCSKALEEAHFHMKDKNLYCQEDFRQEFSLKCSGCGMPLEGNVSTALGKSFHPNCLRCHVCRRLLHTGEKTVAQEDKFYCASCVPSTCLLAPLGGDVVPPDDFGGHNGDNFWHSADGKTIGSGDVPNFKTSTSCLGRTEKTTFLPPNSVNGTGELTVNVGEGDISIGYKKNDAGQSPTYSLYSREETALIKSSGLQSAATSANSAFRGFSLPASYATDGALTTPSMVQTLSGGTSTLFYGSSRRICPPGVDYGRQYPISYLRLAEQGLTAVTSTEELQSLQQQQQQGADHLPPGGSRYMRSEASKHRPRRDIDTPVGAFAQSRTLPLERPATADASYRLSRLDSRFSPQVFGEGGRPERDRYKRQRQLSPSSSSVGRSVGRNTLPGTNFISRRSHTYSSYSTPNVNSKRGMRVLADSIMRTPREPRSCSPDTAALYQAEARRLAAYPSARIPDANSLPVIDRYDWPAPPSPAVVMIDRRRERASRRGLAGAGDTLDSTLPKSVGSQSDDQTLSPAHSPARSISPDKASEAARLEEKIATLKKATGNSGMSSAVVQYLQEKRKREDTPILDPVSASRSPNASREPPYGTRYSNHRFASPSRSTLRERPPYHPFNTGTVLSRTLASSPCSPRPGYTTGILSPRTNSLPRPQVDDSADLLSRGEEDGHASKMGPSQRRVMTHAPLTSTLPTDTSTSSVAGRQNDRYGCAPSGGTSSHFTDGFPATGFGYRNHSDAMQYRVRSSTLIGGLPPPSISGLRPVSRSPGYHLSSESGSRSMALNGGGRNRFPRTASEGRRTATAEITPTALSDMDFPTVQSWLRSPLPAGQQKTYSYEQLKVSSGARLKGINVDHRENHLSPEEFERLFEMTPAQFHRLPEWKQNDLKMRLDLY</sequence>
<feature type="region of interest" description="Disordered" evidence="5">
    <location>
        <begin position="517"/>
        <end position="563"/>
    </location>
</feature>
<protein>
    <recommendedName>
        <fullName evidence="9">Actin-binding LIM protein 1</fullName>
    </recommendedName>
</protein>
<dbReference type="InterPro" id="IPR036886">
    <property type="entry name" value="Villin_headpiece_dom_sf"/>
</dbReference>
<accession>A0A0X3P0B2</accession>
<dbReference type="PANTHER" id="PTHR24213:SF17">
    <property type="entry name" value="DEMATIN"/>
    <property type="match status" value="1"/>
</dbReference>
<evidence type="ECO:0000256" key="3">
    <source>
        <dbReference type="ARBA" id="ARBA00023038"/>
    </source>
</evidence>
<evidence type="ECO:0000313" key="8">
    <source>
        <dbReference type="EMBL" id="JAP45083.1"/>
    </source>
</evidence>
<feature type="region of interest" description="Disordered" evidence="5">
    <location>
        <begin position="779"/>
        <end position="828"/>
    </location>
</feature>
<dbReference type="Gene3D" id="2.10.110.10">
    <property type="entry name" value="Cysteine Rich Protein"/>
    <property type="match status" value="2"/>
</dbReference>
<dbReference type="SUPFAM" id="SSF47050">
    <property type="entry name" value="VHP, Villin headpiece domain"/>
    <property type="match status" value="1"/>
</dbReference>
<dbReference type="GO" id="GO:0030032">
    <property type="term" value="P:lamellipodium assembly"/>
    <property type="evidence" value="ECO:0007669"/>
    <property type="project" value="TreeGrafter"/>
</dbReference>
<organism evidence="8">
    <name type="scientific">Schistocephalus solidus</name>
    <name type="common">Tapeworm</name>
    <dbReference type="NCBI Taxonomy" id="70667"/>
    <lineage>
        <taxon>Eukaryota</taxon>
        <taxon>Metazoa</taxon>
        <taxon>Spiralia</taxon>
        <taxon>Lophotrochozoa</taxon>
        <taxon>Platyhelminthes</taxon>
        <taxon>Cestoda</taxon>
        <taxon>Eucestoda</taxon>
        <taxon>Diphyllobothriidea</taxon>
        <taxon>Diphyllobothriidae</taxon>
        <taxon>Schistocephalus</taxon>
    </lineage>
</organism>
<feature type="domain" description="LIM zinc-binding" evidence="6">
    <location>
        <begin position="4"/>
        <end position="63"/>
    </location>
</feature>
<evidence type="ECO:0000256" key="2">
    <source>
        <dbReference type="ARBA" id="ARBA00022833"/>
    </source>
</evidence>
<feature type="compositionally biased region" description="Basic and acidic residues" evidence="5">
    <location>
        <begin position="332"/>
        <end position="346"/>
    </location>
</feature>
<feature type="compositionally biased region" description="Low complexity" evidence="5">
    <location>
        <begin position="404"/>
        <end position="414"/>
    </location>
</feature>